<dbReference type="EMBL" id="QCYY01002564">
    <property type="protein sequence ID" value="ROT69423.1"/>
    <property type="molecule type" value="Genomic_DNA"/>
</dbReference>
<accession>A0A423SZ63</accession>
<dbReference type="PRINTS" id="PR01415">
    <property type="entry name" value="ANKYRIN"/>
</dbReference>
<dbReference type="Pfam" id="PF13637">
    <property type="entry name" value="Ank_4"/>
    <property type="match status" value="1"/>
</dbReference>
<dbReference type="OrthoDB" id="6362414at2759"/>
<feature type="region of interest" description="Disordered" evidence="4">
    <location>
        <begin position="244"/>
        <end position="278"/>
    </location>
</feature>
<dbReference type="STRING" id="6689.A0A423SZ63"/>
<reference evidence="5 6" key="2">
    <citation type="submission" date="2019-01" db="EMBL/GenBank/DDBJ databases">
        <title>The decoding of complex shrimp genome reveals the adaptation for benthos swimmer, frequently molting mechanism and breeding impact on genome.</title>
        <authorList>
            <person name="Sun Y."/>
            <person name="Gao Y."/>
            <person name="Yu Y."/>
        </authorList>
    </citation>
    <scope>NUCLEOTIDE SEQUENCE [LARGE SCALE GENOMIC DNA]</scope>
    <source>
        <tissue evidence="5">Muscle</tissue>
    </source>
</reference>
<dbReference type="Proteomes" id="UP000283509">
    <property type="component" value="Unassembled WGS sequence"/>
</dbReference>
<name>A0A423SZ63_PENVA</name>
<sequence>MKKFKRVFGSITNLAQDDSASRGAPPPAALKYLPKECFRLPAWLLRESPQRLLSASQGHGDTILFLLGSKGNVEMKDNCGMTPFLRAVEKCHLPVVQMLLQRRTSKATLPAHLAARTGATDLLMLLLDCGCEYDDQNSLGRSPLHIACSENQPEAVEALLRHGASVNVIDKEGVTPLMVAAKIGSAPVVESLLDNGADVNPVDSSKWSAADYARFTNHNQLHQRLKSLMRDGGNSSLIPQGLLNISDEVSTEEEGAVGLTRDRDMDEDGGDSWSDNSDVASIKEKPKINLTKFLPSSDDSGDNIFSSTPEPGSLIGPPKPPRLHASVSSVASEPANENDVETTSNKEEVLVQMILGNHPPRK</sequence>
<dbReference type="PANTHER" id="PTHR24198:SF165">
    <property type="entry name" value="ANKYRIN REPEAT-CONTAINING PROTEIN-RELATED"/>
    <property type="match status" value="1"/>
</dbReference>
<keyword evidence="1" id="KW-0677">Repeat</keyword>
<feature type="repeat" description="ANK" evidence="3">
    <location>
        <begin position="106"/>
        <end position="138"/>
    </location>
</feature>
<feature type="repeat" description="ANK" evidence="3">
    <location>
        <begin position="172"/>
        <end position="204"/>
    </location>
</feature>
<keyword evidence="6" id="KW-1185">Reference proteome</keyword>
<dbReference type="SUPFAM" id="SSF48403">
    <property type="entry name" value="Ankyrin repeat"/>
    <property type="match status" value="1"/>
</dbReference>
<dbReference type="PROSITE" id="PS50297">
    <property type="entry name" value="ANK_REP_REGION"/>
    <property type="match status" value="2"/>
</dbReference>
<evidence type="ECO:0000256" key="3">
    <source>
        <dbReference type="PROSITE-ProRule" id="PRU00023"/>
    </source>
</evidence>
<reference evidence="5 6" key="1">
    <citation type="submission" date="2018-04" db="EMBL/GenBank/DDBJ databases">
        <authorList>
            <person name="Zhang X."/>
            <person name="Yuan J."/>
            <person name="Li F."/>
            <person name="Xiang J."/>
        </authorList>
    </citation>
    <scope>NUCLEOTIDE SEQUENCE [LARGE SCALE GENOMIC DNA]</scope>
    <source>
        <tissue evidence="5">Muscle</tissue>
    </source>
</reference>
<comment type="caution">
    <text evidence="5">The sequence shown here is derived from an EMBL/GenBank/DDBJ whole genome shotgun (WGS) entry which is preliminary data.</text>
</comment>
<dbReference type="Pfam" id="PF12796">
    <property type="entry name" value="Ank_2"/>
    <property type="match status" value="1"/>
</dbReference>
<evidence type="ECO:0000313" key="6">
    <source>
        <dbReference type="Proteomes" id="UP000283509"/>
    </source>
</evidence>
<evidence type="ECO:0000313" key="5">
    <source>
        <dbReference type="EMBL" id="ROT69423.1"/>
    </source>
</evidence>
<dbReference type="InterPro" id="IPR002110">
    <property type="entry name" value="Ankyrin_rpt"/>
</dbReference>
<dbReference type="AlphaFoldDB" id="A0A423SZ63"/>
<protein>
    <submittedName>
        <fullName evidence="5">POTE ankyrin domain family member D</fullName>
    </submittedName>
</protein>
<evidence type="ECO:0000256" key="1">
    <source>
        <dbReference type="ARBA" id="ARBA00022737"/>
    </source>
</evidence>
<feature type="region of interest" description="Disordered" evidence="4">
    <location>
        <begin position="293"/>
        <end position="346"/>
    </location>
</feature>
<feature type="repeat" description="ANK" evidence="3">
    <location>
        <begin position="139"/>
        <end position="171"/>
    </location>
</feature>
<evidence type="ECO:0000256" key="4">
    <source>
        <dbReference type="SAM" id="MobiDB-lite"/>
    </source>
</evidence>
<keyword evidence="2 3" id="KW-0040">ANK repeat</keyword>
<dbReference type="GO" id="GO:0005737">
    <property type="term" value="C:cytoplasm"/>
    <property type="evidence" value="ECO:0007669"/>
    <property type="project" value="TreeGrafter"/>
</dbReference>
<gene>
    <name evidence="5" type="ORF">C7M84_012371</name>
</gene>
<dbReference type="SMART" id="SM00248">
    <property type="entry name" value="ANK"/>
    <property type="match status" value="4"/>
</dbReference>
<dbReference type="PANTHER" id="PTHR24198">
    <property type="entry name" value="ANKYRIN REPEAT AND PROTEIN KINASE DOMAIN-CONTAINING PROTEIN"/>
    <property type="match status" value="1"/>
</dbReference>
<dbReference type="PROSITE" id="PS50088">
    <property type="entry name" value="ANK_REPEAT"/>
    <property type="match status" value="3"/>
</dbReference>
<evidence type="ECO:0000256" key="2">
    <source>
        <dbReference type="ARBA" id="ARBA00023043"/>
    </source>
</evidence>
<dbReference type="Gene3D" id="1.25.40.20">
    <property type="entry name" value="Ankyrin repeat-containing domain"/>
    <property type="match status" value="1"/>
</dbReference>
<organism evidence="5 6">
    <name type="scientific">Penaeus vannamei</name>
    <name type="common">Whiteleg shrimp</name>
    <name type="synonym">Litopenaeus vannamei</name>
    <dbReference type="NCBI Taxonomy" id="6689"/>
    <lineage>
        <taxon>Eukaryota</taxon>
        <taxon>Metazoa</taxon>
        <taxon>Ecdysozoa</taxon>
        <taxon>Arthropoda</taxon>
        <taxon>Crustacea</taxon>
        <taxon>Multicrustacea</taxon>
        <taxon>Malacostraca</taxon>
        <taxon>Eumalacostraca</taxon>
        <taxon>Eucarida</taxon>
        <taxon>Decapoda</taxon>
        <taxon>Dendrobranchiata</taxon>
        <taxon>Penaeoidea</taxon>
        <taxon>Penaeidae</taxon>
        <taxon>Penaeus</taxon>
    </lineage>
</organism>
<dbReference type="InterPro" id="IPR036770">
    <property type="entry name" value="Ankyrin_rpt-contain_sf"/>
</dbReference>
<proteinExistence type="predicted"/>